<dbReference type="EMBL" id="MEVN01000042">
    <property type="protein sequence ID" value="OGC56249.1"/>
    <property type="molecule type" value="Genomic_DNA"/>
</dbReference>
<comment type="caution">
    <text evidence="1">The sequence shown here is derived from an EMBL/GenBank/DDBJ whole genome shotgun (WGS) entry which is preliminary data.</text>
</comment>
<protein>
    <submittedName>
        <fullName evidence="1">Uncharacterized protein</fullName>
    </submittedName>
</protein>
<proteinExistence type="predicted"/>
<organism evidence="1 2">
    <name type="scientific">candidate division WWE3 bacterium RIFCSPLOWO2_12_FULL_36_10</name>
    <dbReference type="NCBI Taxonomy" id="1802630"/>
    <lineage>
        <taxon>Bacteria</taxon>
        <taxon>Katanobacteria</taxon>
    </lineage>
</organism>
<gene>
    <name evidence="1" type="ORF">A3H26_03585</name>
</gene>
<name>A0A1F4VGG9_UNCKA</name>
<dbReference type="AlphaFoldDB" id="A0A1F4VGG9"/>
<sequence length="127" mass="14084">MDTYDLKTRLAKKAGGRFAYKDLSSLTQEKFPNGANVSTLPVGKWVKVGDYWLLNKGVNGDLDDAWVLLVVRRNRPLLNWLVLTVAEVRDAGKLVLWWERVPGTGIVIDIWFVGDGSEGVALAALSK</sequence>
<reference evidence="1 2" key="1">
    <citation type="journal article" date="2016" name="Nat. Commun.">
        <title>Thousands of microbial genomes shed light on interconnected biogeochemical processes in an aquifer system.</title>
        <authorList>
            <person name="Anantharaman K."/>
            <person name="Brown C.T."/>
            <person name="Hug L.A."/>
            <person name="Sharon I."/>
            <person name="Castelle C.J."/>
            <person name="Probst A.J."/>
            <person name="Thomas B.C."/>
            <person name="Singh A."/>
            <person name="Wilkins M.J."/>
            <person name="Karaoz U."/>
            <person name="Brodie E.L."/>
            <person name="Williams K.H."/>
            <person name="Hubbard S.S."/>
            <person name="Banfield J.F."/>
        </authorList>
    </citation>
    <scope>NUCLEOTIDE SEQUENCE [LARGE SCALE GENOMIC DNA]</scope>
</reference>
<dbReference type="Proteomes" id="UP000177763">
    <property type="component" value="Unassembled WGS sequence"/>
</dbReference>
<evidence type="ECO:0000313" key="1">
    <source>
        <dbReference type="EMBL" id="OGC56249.1"/>
    </source>
</evidence>
<accession>A0A1F4VGG9</accession>
<evidence type="ECO:0000313" key="2">
    <source>
        <dbReference type="Proteomes" id="UP000177763"/>
    </source>
</evidence>